<dbReference type="RefSeq" id="WP_060348855.1">
    <property type="nucleotide sequence ID" value="NZ_CABVPO010000011.1"/>
</dbReference>
<feature type="transmembrane region" description="Helical" evidence="1">
    <location>
        <begin position="405"/>
        <end position="427"/>
    </location>
</feature>
<keyword evidence="1" id="KW-0812">Transmembrane</keyword>
<evidence type="ECO:0000256" key="1">
    <source>
        <dbReference type="SAM" id="Phobius"/>
    </source>
</evidence>
<gene>
    <name evidence="2" type="ORF">F7R13_12670</name>
    <name evidence="3" type="ORF">WT83_30880</name>
</gene>
<dbReference type="Proteomes" id="UP000068016">
    <property type="component" value="Unassembled WGS sequence"/>
</dbReference>
<dbReference type="AlphaFoldDB" id="A0A108E4L6"/>
<accession>A0A108E4L6</accession>
<dbReference type="EMBL" id="VZOL01000127">
    <property type="protein sequence ID" value="KAB0677888.1"/>
    <property type="molecule type" value="Genomic_DNA"/>
</dbReference>
<sequence>MGGKALVQHQVCIDLPGEPVSCWAETDITVLLRKHRDVVFEVHLHKGNNYTVEATEDWFYDTNAKRRVKTGKFQDGERYHIWIGRDFKGFLVLKKDGVELQRYSMLLLNTDNHGSDPKTKPEPITLVYGGQSGVSGTPKIANFLQYPSGSSTAAVGQATYRPNWQLGLSGLSSGMTTIDDEYSCRMLLPLAAPTAQVETSQVMHIFEVDVKTIPKDLIAALENGGADETAIDTAHVATRNWIIGQVAGFFGYVGDNLPWIRELMKSKFKLIKIVHRNAGPKWYVVFKGTIGSRTEISAAKYSVKNTKILAITGGAGTAKSMAQAAWRSAKGSMTTKAGVITLVLTIALDFAEWYHDYKQVDASGKPRKDLCDLFAKIGIDLVVAGLTAALTSLVVGAIASAAAIAAVPVALTVAVAIGVAVAVGYIVNYVDKKVEFTKWVANKLREIGESYEKYMPKDYNPYSPMFGALP</sequence>
<evidence type="ECO:0000313" key="4">
    <source>
        <dbReference type="Proteomes" id="UP000068016"/>
    </source>
</evidence>
<comment type="caution">
    <text evidence="3">The sequence shown here is derived from an EMBL/GenBank/DDBJ whole genome shotgun (WGS) entry which is preliminary data.</text>
</comment>
<organism evidence="3 4">
    <name type="scientific">Burkholderia territorii</name>
    <dbReference type="NCBI Taxonomy" id="1503055"/>
    <lineage>
        <taxon>Bacteria</taxon>
        <taxon>Pseudomonadati</taxon>
        <taxon>Pseudomonadota</taxon>
        <taxon>Betaproteobacteria</taxon>
        <taxon>Burkholderiales</taxon>
        <taxon>Burkholderiaceae</taxon>
        <taxon>Burkholderia</taxon>
        <taxon>Burkholderia cepacia complex</taxon>
    </lineage>
</organism>
<evidence type="ECO:0000313" key="3">
    <source>
        <dbReference type="EMBL" id="KWN04602.1"/>
    </source>
</evidence>
<keyword evidence="1" id="KW-0472">Membrane</keyword>
<feature type="transmembrane region" description="Helical" evidence="1">
    <location>
        <begin position="377"/>
        <end position="399"/>
    </location>
</feature>
<evidence type="ECO:0000313" key="5">
    <source>
        <dbReference type="Proteomes" id="UP000473571"/>
    </source>
</evidence>
<dbReference type="EMBL" id="LPLZ01000091">
    <property type="protein sequence ID" value="KWN04602.1"/>
    <property type="molecule type" value="Genomic_DNA"/>
</dbReference>
<proteinExistence type="predicted"/>
<protein>
    <submittedName>
        <fullName evidence="3">Uncharacterized protein</fullName>
    </submittedName>
</protein>
<evidence type="ECO:0000313" key="2">
    <source>
        <dbReference type="EMBL" id="KAB0677888.1"/>
    </source>
</evidence>
<dbReference type="Proteomes" id="UP000473571">
    <property type="component" value="Unassembled WGS sequence"/>
</dbReference>
<keyword evidence="1" id="KW-1133">Transmembrane helix</keyword>
<name>A0A108E4L6_9BURK</name>
<reference evidence="3 4" key="1">
    <citation type="submission" date="2015-11" db="EMBL/GenBank/DDBJ databases">
        <title>Expanding the genomic diversity of Burkholderia species for the development of highly accurate diagnostics.</title>
        <authorList>
            <person name="Sahl J."/>
            <person name="Keim P."/>
            <person name="Wagner D."/>
        </authorList>
    </citation>
    <scope>NUCLEOTIDE SEQUENCE [LARGE SCALE GENOMIC DNA]</scope>
    <source>
        <strain evidence="3 4">MSMB793WGS</strain>
    </source>
</reference>
<reference evidence="2 5" key="2">
    <citation type="submission" date="2019-09" db="EMBL/GenBank/DDBJ databases">
        <title>Draft genome sequences of 48 bacterial type strains from the CCUG.</title>
        <authorList>
            <person name="Tunovic T."/>
            <person name="Pineiro-Iglesias B."/>
            <person name="Unosson C."/>
            <person name="Inganas E."/>
            <person name="Ohlen M."/>
            <person name="Cardew S."/>
            <person name="Jensie-Markopoulos S."/>
            <person name="Salva-Serra F."/>
            <person name="Jaen-Luchoro D."/>
            <person name="Karlsson R."/>
            <person name="Svensson-Stadler L."/>
            <person name="Chun J."/>
            <person name="Moore E."/>
        </authorList>
    </citation>
    <scope>NUCLEOTIDE SEQUENCE [LARGE SCALE GENOMIC DNA]</scope>
    <source>
        <strain evidence="2 5">CCUG 65687</strain>
    </source>
</reference>